<dbReference type="InterPro" id="IPR013229">
    <property type="entry name" value="PEGA"/>
</dbReference>
<protein>
    <submittedName>
        <fullName evidence="4">PEGA domain-containing protein</fullName>
    </submittedName>
</protein>
<dbReference type="Gene3D" id="2.60.40.1120">
    <property type="entry name" value="Carboxypeptidase-like, regulatory domain"/>
    <property type="match status" value="1"/>
</dbReference>
<dbReference type="EMBL" id="WBKO01000001">
    <property type="protein sequence ID" value="MDV2481500.1"/>
    <property type="molecule type" value="Genomic_DNA"/>
</dbReference>
<comment type="caution">
    <text evidence="4">The sequence shown here is derived from an EMBL/GenBank/DDBJ whole genome shotgun (WGS) entry which is preliminary data.</text>
</comment>
<evidence type="ECO:0000259" key="3">
    <source>
        <dbReference type="Pfam" id="PF08308"/>
    </source>
</evidence>
<dbReference type="SUPFAM" id="SSF49384">
    <property type="entry name" value="Carbohydrate-binding domain"/>
    <property type="match status" value="1"/>
</dbReference>
<dbReference type="Proteomes" id="UP001281203">
    <property type="component" value="Unassembled WGS sequence"/>
</dbReference>
<dbReference type="InterPro" id="IPR013784">
    <property type="entry name" value="Carb-bd-like_fold"/>
</dbReference>
<keyword evidence="2" id="KW-0812">Transmembrane</keyword>
<evidence type="ECO:0000313" key="5">
    <source>
        <dbReference type="Proteomes" id="UP001281203"/>
    </source>
</evidence>
<organism evidence="4 5">
    <name type="scientific">Methanoculleus caldifontis</name>
    <dbReference type="NCBI Taxonomy" id="2651577"/>
    <lineage>
        <taxon>Archaea</taxon>
        <taxon>Methanobacteriati</taxon>
        <taxon>Methanobacteriota</taxon>
        <taxon>Stenosarchaea group</taxon>
        <taxon>Methanomicrobia</taxon>
        <taxon>Methanomicrobiales</taxon>
        <taxon>Methanomicrobiaceae</taxon>
        <taxon>Methanoculleus</taxon>
    </lineage>
</organism>
<keyword evidence="2" id="KW-0472">Membrane</keyword>
<accession>A0ABU3X0C4</accession>
<feature type="domain" description="PEGA" evidence="3">
    <location>
        <begin position="805"/>
        <end position="873"/>
    </location>
</feature>
<feature type="domain" description="PEGA" evidence="3">
    <location>
        <begin position="878"/>
        <end position="946"/>
    </location>
</feature>
<proteinExistence type="predicted"/>
<gene>
    <name evidence="4" type="ORF">F8E02_05665</name>
</gene>
<sequence>MKKQTYVNAILVLLLTLSLCIPAASAVGAGTVSVTDNTGVRQGETANASVWFNNDFNPKAGSFTFAVYFDESVVTATEVSADATFQLPPGRSSGMIFAGATGTGYSNTAPFWVANVTFEAVKNDGSSTPVGVVLITLDDTNGDDLISSTTVMNGTFTTKDEVPPAITLTTPVTVSSTFNIAGTITDVGGMGTAQATLANATHTVPFALTLSGSAPGYTFSEQVTWPIEDGVTLTVTATDAAGNAAAPRSQVINVVNVGFSQPAPTGYINAVPAQAQAFMSQMDKTSVGMILGSATYGPIPLVVDTTTDYARGTVPPALPDGDYWVNASGTDNFGDERYLNWTFTLDTTAPVINSFTITDSDGDGYIEAGETLTLTWDVSADPNFDRVALVDVATGQELWTSGSLSGTTTTTILDGNRDLAFRAYDRAGNFGSRGFHLYYDYMVWVNSTRMGEVSGIDTTYTAVKDISRTAVSSITLYGCTVTLPTLDSLVRTVTGVGQVTPDTYVTVDANANRTLSGSETYGNVWVLDPGVDLDFLVQVPHAHKATLVLAEANESYIADLIHGGRGGMHSVNYTELIKRTAYIFIDGGWTKITVADDGTISMDAQSGTPITNAGNISATLRHPANQVDLDGAGYRLSTQGLDAIVPASGDYALAAIAMDGDRMGIIGAMPIMVLGSAELGSISATSVVQGGSITAQFTSPCERLGVVLLRNVAYNGTAVIDAATLGANSLQVNLTYNGIPATQKLIGDIYVSPSSGKYVVANTNQATISTAGLDAGTYRVYMVGLSASGTMQAYGQHTLQITPVGSIAVTSVPTGATIYLDGADTGVVTNGTLPGVPVGTHNVTVTLAGYNPASSQVTVAAGQTATAHFALTPVAETGSIAVTSAPTGAVIYLDGTATGVVTNGVLTGVPVGTHTVAVSLGGYNPASSQVTVVANQTVAVHFALSPSGGGGGGGGGSSSSRTTSYTDAGTLSVSSSGTVIRSIIVNANDQVGNLFVPVGVKALDANGKPLTSIAFSPLAEDEVPGIPSGSVFRFAGYAYEAGPSGATFNPGITLTLNIPDDVWETLDLTDTQLKLMWYNQETGLWEEIEATVSPETKTVKATVTHFSVYALFTETVTTPVTPTETPTTVSPTTQPTTPPAAEQPAEGLPMTTILAIFAVVVIIAAAGYFFMMRK</sequence>
<dbReference type="Pfam" id="PF08308">
    <property type="entry name" value="PEGA"/>
    <property type="match status" value="2"/>
</dbReference>
<dbReference type="PANTHER" id="PTHR36194">
    <property type="entry name" value="S-LAYER-LIKE PROTEIN"/>
    <property type="match status" value="1"/>
</dbReference>
<dbReference type="SUPFAM" id="SSF49452">
    <property type="entry name" value="Starch-binding domain-like"/>
    <property type="match status" value="2"/>
</dbReference>
<evidence type="ECO:0000313" key="4">
    <source>
        <dbReference type="EMBL" id="MDV2481500.1"/>
    </source>
</evidence>
<reference evidence="4 5" key="1">
    <citation type="submission" date="2019-10" db="EMBL/GenBank/DDBJ databases">
        <title>Isolation and characterization of Methanoculleus sp. Wushi-C6 from a hot spring well.</title>
        <authorList>
            <person name="Chen S.-C."/>
            <person name="Lan Z.-H."/>
            <person name="You Y.-T."/>
            <person name="Lai M.-C."/>
        </authorList>
    </citation>
    <scope>NUCLEOTIDE SEQUENCE [LARGE SCALE GENOMIC DNA]</scope>
    <source>
        <strain evidence="4 5">Wushi-C6</strain>
    </source>
</reference>
<evidence type="ECO:0000256" key="1">
    <source>
        <dbReference type="SAM" id="MobiDB-lite"/>
    </source>
</evidence>
<dbReference type="InterPro" id="IPR008965">
    <property type="entry name" value="CBM2/CBM3_carb-bd_dom_sf"/>
</dbReference>
<dbReference type="PANTHER" id="PTHR36194:SF1">
    <property type="entry name" value="S-LAYER-LIKE PROTEIN"/>
    <property type="match status" value="1"/>
</dbReference>
<keyword evidence="2" id="KW-1133">Transmembrane helix</keyword>
<name>A0ABU3X0C4_9EURY</name>
<feature type="region of interest" description="Disordered" evidence="1">
    <location>
        <begin position="1119"/>
        <end position="1144"/>
    </location>
</feature>
<feature type="transmembrane region" description="Helical" evidence="2">
    <location>
        <begin position="1148"/>
        <end position="1171"/>
    </location>
</feature>
<keyword evidence="5" id="KW-1185">Reference proteome</keyword>
<evidence type="ECO:0000256" key="2">
    <source>
        <dbReference type="SAM" id="Phobius"/>
    </source>
</evidence>